<dbReference type="Proteomes" id="UP000092444">
    <property type="component" value="Unassembled WGS sequence"/>
</dbReference>
<evidence type="ECO:0000256" key="11">
    <source>
        <dbReference type="SAM" id="SignalP"/>
    </source>
</evidence>
<evidence type="ECO:0000313" key="13">
    <source>
        <dbReference type="EnsemblMetazoa" id="GMOY008404-PA"/>
    </source>
</evidence>
<evidence type="ECO:0000256" key="4">
    <source>
        <dbReference type="ARBA" id="ARBA00022729"/>
    </source>
</evidence>
<keyword evidence="2" id="KW-0328">Glycosyltransferase</keyword>
<keyword evidence="6" id="KW-0325">Glycoprotein</keyword>
<evidence type="ECO:0000256" key="3">
    <source>
        <dbReference type="ARBA" id="ARBA00022679"/>
    </source>
</evidence>
<keyword evidence="4 11" id="KW-0732">Signal</keyword>
<dbReference type="PhylomeDB" id="A0A1B0G508"/>
<sequence>MLKPCVRLIVISQLLLLSTQYNRKLDNYTSAILPDLPPEHLKRFLNTFPKIRSECEQIKECQNILKTFNNISQVQGNEISSAVKEGQEGGLCWGHEINCTRELRFQTPSCSGDHTGWVQSKEAQINTFYYQADFGYIQQQINELLLMCEPKFLTDSSLECNKYLKFCRGRNLLFDFRNLAERAERIRYHMDVLNEGGIKGYCRFNKSLLTEELSHMGALQSWSPELRNFVEADESIIKNETMCDMVISTPTFLMKIDATYNMYHHFCDFFNLFATLFVNQTHPSAFDLNTQVIIWETYPYDSPFAVTFKAFSKNPVWTLDQVKGQRICFRNVVLPLLPRMIFGLYYNTPLIQGCEKSGLFRAFSEFILHRLRIPFHPPRRKIRITFLARRTKYRRVLNEDELIAQLASHEEYIVKRISFERGLNFLEQLTITRNTDILIGVHGAGLTHLLFLPDWAGVFELYNCEDPNCYRDLARLRGVHYITWEKRHLVYPQDEGHHPEGGAHAKFTNYSFDGKEFARLVSKLANYVRNHKNYKEFINNASPPPREPKDKEEL</sequence>
<evidence type="ECO:0000313" key="14">
    <source>
        <dbReference type="Proteomes" id="UP000092444"/>
    </source>
</evidence>
<dbReference type="PANTHER" id="PTHR20961">
    <property type="entry name" value="GLYCOSYLTRANSFERASE"/>
    <property type="match status" value="1"/>
</dbReference>
<dbReference type="VEuPathDB" id="VectorBase:GMOY008404"/>
<dbReference type="EnsemblMetazoa" id="GMOY008404-RA">
    <property type="protein sequence ID" value="GMOY008404-PA"/>
    <property type="gene ID" value="GMOY008404"/>
</dbReference>
<dbReference type="InterPro" id="IPR007657">
    <property type="entry name" value="Glycosyltransferase_61"/>
</dbReference>
<comment type="catalytic activity">
    <reaction evidence="9">
        <text>L-seryl-[protein] + UDP-N-acetyl-alpha-D-glucosamine = 3-O-(N-acetyl-beta-D-glucosaminyl)-L-seryl-[protein] + UDP + H(+)</text>
        <dbReference type="Rhea" id="RHEA:48904"/>
        <dbReference type="Rhea" id="RHEA-COMP:9863"/>
        <dbReference type="Rhea" id="RHEA-COMP:12251"/>
        <dbReference type="ChEBI" id="CHEBI:15378"/>
        <dbReference type="ChEBI" id="CHEBI:29999"/>
        <dbReference type="ChEBI" id="CHEBI:57705"/>
        <dbReference type="ChEBI" id="CHEBI:58223"/>
        <dbReference type="ChEBI" id="CHEBI:90838"/>
        <dbReference type="EC" id="2.4.1.255"/>
    </reaction>
</comment>
<evidence type="ECO:0000256" key="10">
    <source>
        <dbReference type="ARBA" id="ARBA00049432"/>
    </source>
</evidence>
<evidence type="ECO:0000259" key="12">
    <source>
        <dbReference type="Pfam" id="PF04577"/>
    </source>
</evidence>
<dbReference type="Pfam" id="PF04577">
    <property type="entry name" value="Glyco_transf_61"/>
    <property type="match status" value="1"/>
</dbReference>
<comment type="catalytic activity">
    <reaction evidence="10">
        <text>L-threonyl-[protein] + UDP-N-acetyl-alpha-D-glucosamine = 3-O-(N-acetyl-beta-D-glucosaminyl)-L-threonyl-[protein] + UDP + H(+)</text>
        <dbReference type="Rhea" id="RHEA:48908"/>
        <dbReference type="Rhea" id="RHEA-COMP:11060"/>
        <dbReference type="Rhea" id="RHEA-COMP:12252"/>
        <dbReference type="ChEBI" id="CHEBI:15378"/>
        <dbReference type="ChEBI" id="CHEBI:30013"/>
        <dbReference type="ChEBI" id="CHEBI:57705"/>
        <dbReference type="ChEBI" id="CHEBI:58223"/>
        <dbReference type="ChEBI" id="CHEBI:90840"/>
        <dbReference type="EC" id="2.4.1.255"/>
    </reaction>
</comment>
<reference evidence="13" key="1">
    <citation type="submission" date="2020-05" db="UniProtKB">
        <authorList>
            <consortium name="EnsemblMetazoa"/>
        </authorList>
    </citation>
    <scope>IDENTIFICATION</scope>
    <source>
        <strain evidence="13">Yale</strain>
    </source>
</reference>
<dbReference type="EMBL" id="CCAG010023642">
    <property type="status" value="NOT_ANNOTATED_CDS"/>
    <property type="molecule type" value="Genomic_DNA"/>
</dbReference>
<evidence type="ECO:0000256" key="7">
    <source>
        <dbReference type="ARBA" id="ARBA00040944"/>
    </source>
</evidence>
<keyword evidence="5" id="KW-0256">Endoplasmic reticulum</keyword>
<dbReference type="PANTHER" id="PTHR20961:SF148">
    <property type="entry name" value="EGF DOMAIN-SPECIFIC O-LINKED N-ACETYLGLUCOSAMINE TRANSFERASE"/>
    <property type="match status" value="1"/>
</dbReference>
<evidence type="ECO:0000256" key="1">
    <source>
        <dbReference type="ARBA" id="ARBA00011970"/>
    </source>
</evidence>
<dbReference type="STRING" id="37546.A0A1B0G508"/>
<feature type="domain" description="Glycosyltransferase 61 catalytic" evidence="12">
    <location>
        <begin position="353"/>
        <end position="458"/>
    </location>
</feature>
<evidence type="ECO:0000256" key="8">
    <source>
        <dbReference type="ARBA" id="ARBA00042574"/>
    </source>
</evidence>
<accession>A0A1B0G508</accession>
<feature type="signal peptide" evidence="11">
    <location>
        <begin position="1"/>
        <end position="24"/>
    </location>
</feature>
<dbReference type="AlphaFoldDB" id="A0A1B0G508"/>
<organism evidence="13 14">
    <name type="scientific">Glossina morsitans morsitans</name>
    <name type="common">Savannah tsetse fly</name>
    <dbReference type="NCBI Taxonomy" id="37546"/>
    <lineage>
        <taxon>Eukaryota</taxon>
        <taxon>Metazoa</taxon>
        <taxon>Ecdysozoa</taxon>
        <taxon>Arthropoda</taxon>
        <taxon>Hexapoda</taxon>
        <taxon>Insecta</taxon>
        <taxon>Pterygota</taxon>
        <taxon>Neoptera</taxon>
        <taxon>Endopterygota</taxon>
        <taxon>Diptera</taxon>
        <taxon>Brachycera</taxon>
        <taxon>Muscomorpha</taxon>
        <taxon>Hippoboscoidea</taxon>
        <taxon>Glossinidae</taxon>
        <taxon>Glossina</taxon>
    </lineage>
</organism>
<keyword evidence="3" id="KW-0808">Transferase</keyword>
<evidence type="ECO:0000256" key="2">
    <source>
        <dbReference type="ARBA" id="ARBA00022676"/>
    </source>
</evidence>
<name>A0A1B0G508_GLOMM</name>
<dbReference type="EC" id="2.4.1.255" evidence="1"/>
<evidence type="ECO:0000256" key="5">
    <source>
        <dbReference type="ARBA" id="ARBA00022824"/>
    </source>
</evidence>
<evidence type="ECO:0000256" key="6">
    <source>
        <dbReference type="ARBA" id="ARBA00023180"/>
    </source>
</evidence>
<evidence type="ECO:0000256" key="9">
    <source>
        <dbReference type="ARBA" id="ARBA00048317"/>
    </source>
</evidence>
<keyword evidence="14" id="KW-1185">Reference proteome</keyword>
<proteinExistence type="predicted"/>
<feature type="chain" id="PRO_5008407901" description="EGF domain-specific O-linked N-acetylglucosamine transferase" evidence="11">
    <location>
        <begin position="25"/>
        <end position="554"/>
    </location>
</feature>
<dbReference type="GO" id="GO:0005788">
    <property type="term" value="C:endoplasmic reticulum lumen"/>
    <property type="evidence" value="ECO:0007669"/>
    <property type="project" value="TreeGrafter"/>
</dbReference>
<protein>
    <recommendedName>
        <fullName evidence="7">EGF domain-specific O-linked N-acetylglucosamine transferase</fullName>
        <ecNumber evidence="1">2.4.1.255</ecNumber>
    </recommendedName>
    <alternativeName>
        <fullName evidence="8">Extracellular O-linked N-acetylglucosamine transferase</fullName>
    </alternativeName>
</protein>
<dbReference type="InterPro" id="IPR049625">
    <property type="entry name" value="Glyco_transf_61_cat"/>
</dbReference>
<dbReference type="GO" id="GO:0097363">
    <property type="term" value="F:protein O-acetylglucosaminyltransferase activity"/>
    <property type="evidence" value="ECO:0007669"/>
    <property type="project" value="UniProtKB-EC"/>
</dbReference>